<feature type="transmembrane region" description="Helical" evidence="6">
    <location>
        <begin position="100"/>
        <end position="120"/>
    </location>
</feature>
<dbReference type="PANTHER" id="PTHR30485:SF2">
    <property type="entry name" value="BLL0597 PROTEIN"/>
    <property type="match status" value="1"/>
</dbReference>
<keyword evidence="2" id="KW-1003">Cell membrane</keyword>
<keyword evidence="5 6" id="KW-0472">Membrane</keyword>
<reference evidence="9" key="1">
    <citation type="submission" date="2019-11" db="EMBL/GenBank/DDBJ databases">
        <title>Isolation and characterization of a novel species in the genus Sulfuriferula.</title>
        <authorList>
            <person name="Mochizuki J."/>
            <person name="Kojima H."/>
            <person name="Fukui M."/>
        </authorList>
    </citation>
    <scope>NUCLEOTIDE SEQUENCE [LARGE SCALE GENOMIC DNA]</scope>
    <source>
        <strain evidence="9">SGTM</strain>
    </source>
</reference>
<keyword evidence="9" id="KW-1185">Reference proteome</keyword>
<comment type="subcellular location">
    <subcellularLocation>
        <location evidence="1">Cell membrane</location>
        <topology evidence="1">Multi-pass membrane protein</topology>
    </subcellularLocation>
</comment>
<dbReference type="SUPFAM" id="SSF81342">
    <property type="entry name" value="Transmembrane di-heme cytochromes"/>
    <property type="match status" value="1"/>
</dbReference>
<dbReference type="GO" id="GO:0022904">
    <property type="term" value="P:respiratory electron transport chain"/>
    <property type="evidence" value="ECO:0007669"/>
    <property type="project" value="InterPro"/>
</dbReference>
<dbReference type="GO" id="GO:0009055">
    <property type="term" value="F:electron transfer activity"/>
    <property type="evidence" value="ECO:0007669"/>
    <property type="project" value="InterPro"/>
</dbReference>
<dbReference type="InterPro" id="IPR016174">
    <property type="entry name" value="Di-haem_cyt_TM"/>
</dbReference>
<protein>
    <submittedName>
        <fullName evidence="8">Cytochrome b561</fullName>
    </submittedName>
</protein>
<evidence type="ECO:0000256" key="5">
    <source>
        <dbReference type="ARBA" id="ARBA00023136"/>
    </source>
</evidence>
<evidence type="ECO:0000256" key="4">
    <source>
        <dbReference type="ARBA" id="ARBA00022989"/>
    </source>
</evidence>
<evidence type="ECO:0000259" key="7">
    <source>
        <dbReference type="Pfam" id="PF01292"/>
    </source>
</evidence>
<keyword evidence="3 6" id="KW-0812">Transmembrane</keyword>
<evidence type="ECO:0000256" key="2">
    <source>
        <dbReference type="ARBA" id="ARBA00022475"/>
    </source>
</evidence>
<keyword evidence="4 6" id="KW-1133">Transmembrane helix</keyword>
<dbReference type="AlphaFoldDB" id="A0A809RI75"/>
<dbReference type="GO" id="GO:0005886">
    <property type="term" value="C:plasma membrane"/>
    <property type="evidence" value="ECO:0007669"/>
    <property type="project" value="UniProtKB-SubCell"/>
</dbReference>
<evidence type="ECO:0000313" key="8">
    <source>
        <dbReference type="EMBL" id="BBP01306.1"/>
    </source>
</evidence>
<dbReference type="Proteomes" id="UP000463939">
    <property type="component" value="Chromosome"/>
</dbReference>
<name>A0A809RI75_9PROT</name>
<dbReference type="Pfam" id="PF01292">
    <property type="entry name" value="Ni_hydr_CYTB"/>
    <property type="match status" value="1"/>
</dbReference>
<dbReference type="InterPro" id="IPR051542">
    <property type="entry name" value="Hydrogenase_cytochrome"/>
</dbReference>
<evidence type="ECO:0000256" key="3">
    <source>
        <dbReference type="ARBA" id="ARBA00022692"/>
    </source>
</evidence>
<feature type="domain" description="Cytochrome b561 bacterial/Ni-hydrogenase" evidence="7">
    <location>
        <begin position="12"/>
        <end position="172"/>
    </location>
</feature>
<dbReference type="KEGG" id="sniv:SFSGTM_20140"/>
<proteinExistence type="predicted"/>
<organism evidence="8 9">
    <name type="scientific">Sulfuriferula nivalis</name>
    <dbReference type="NCBI Taxonomy" id="2675298"/>
    <lineage>
        <taxon>Bacteria</taxon>
        <taxon>Pseudomonadati</taxon>
        <taxon>Pseudomonadota</taxon>
        <taxon>Betaproteobacteria</taxon>
        <taxon>Nitrosomonadales</taxon>
        <taxon>Sulfuricellaceae</taxon>
        <taxon>Sulfuriferula</taxon>
    </lineage>
</organism>
<evidence type="ECO:0000313" key="9">
    <source>
        <dbReference type="Proteomes" id="UP000463939"/>
    </source>
</evidence>
<gene>
    <name evidence="8" type="ORF">SFSGTM_20140</name>
</gene>
<dbReference type="RefSeq" id="WP_162085105.1">
    <property type="nucleotide sequence ID" value="NZ_AP021881.1"/>
</dbReference>
<feature type="transmembrane region" description="Helical" evidence="6">
    <location>
        <begin position="44"/>
        <end position="62"/>
    </location>
</feature>
<dbReference type="GO" id="GO:0020037">
    <property type="term" value="F:heme binding"/>
    <property type="evidence" value="ECO:0007669"/>
    <property type="project" value="TreeGrafter"/>
</dbReference>
<dbReference type="Gene3D" id="1.20.950.20">
    <property type="entry name" value="Transmembrane di-heme cytochromes, Chain C"/>
    <property type="match status" value="1"/>
</dbReference>
<feature type="transmembrane region" description="Helical" evidence="6">
    <location>
        <begin position="140"/>
        <end position="158"/>
    </location>
</feature>
<sequence length="191" mass="21854">MPRHPVIERVYVWDKLVRLHHWSVASLILINGWLLDGGGKLHRWAGYTLVALICTRIVWGLLSHGYARFSTFLPTPGRIKTYRLHYHNNNLPMPTGHNPLGGMMILLMFTLILSLGITGWLMGTDTYWGVTWLENLHETLFYILMLCVSLHVTMVLILSKHLHINLPKAMLTGYKERTSASRSLGSINKKN</sequence>
<dbReference type="EMBL" id="AP021881">
    <property type="protein sequence ID" value="BBP01306.1"/>
    <property type="molecule type" value="Genomic_DNA"/>
</dbReference>
<evidence type="ECO:0000256" key="6">
    <source>
        <dbReference type="SAM" id="Phobius"/>
    </source>
</evidence>
<dbReference type="PANTHER" id="PTHR30485">
    <property type="entry name" value="NI/FE-HYDROGENASE 1 B-TYPE CYTOCHROME SUBUNIT"/>
    <property type="match status" value="1"/>
</dbReference>
<accession>A0A809RI75</accession>
<evidence type="ECO:0000256" key="1">
    <source>
        <dbReference type="ARBA" id="ARBA00004651"/>
    </source>
</evidence>
<dbReference type="InterPro" id="IPR011577">
    <property type="entry name" value="Cyt_b561_bac/Ni-Hgenase"/>
</dbReference>